<keyword evidence="3" id="KW-1185">Reference proteome</keyword>
<proteinExistence type="predicted"/>
<dbReference type="Proteomes" id="UP000516052">
    <property type="component" value="Chromosome"/>
</dbReference>
<name>A0A7H0I9L8_9ACTN</name>
<feature type="signal peptide" evidence="1">
    <location>
        <begin position="1"/>
        <end position="26"/>
    </location>
</feature>
<accession>A0A7H0I9L8</accession>
<protein>
    <recommendedName>
        <fullName evidence="4">Secreted protein</fullName>
    </recommendedName>
</protein>
<gene>
    <name evidence="2" type="ORF">IAG44_08540</name>
</gene>
<evidence type="ECO:0000256" key="1">
    <source>
        <dbReference type="SAM" id="SignalP"/>
    </source>
</evidence>
<dbReference type="RefSeq" id="WP_187746523.1">
    <property type="nucleotide sequence ID" value="NZ_CP060828.1"/>
</dbReference>
<evidence type="ECO:0000313" key="3">
    <source>
        <dbReference type="Proteomes" id="UP000516052"/>
    </source>
</evidence>
<evidence type="ECO:0000313" key="2">
    <source>
        <dbReference type="EMBL" id="QNP69484.1"/>
    </source>
</evidence>
<organism evidence="2 3">
    <name type="scientific">Streptomyces roseirectus</name>
    <dbReference type="NCBI Taxonomy" id="2768066"/>
    <lineage>
        <taxon>Bacteria</taxon>
        <taxon>Bacillati</taxon>
        <taxon>Actinomycetota</taxon>
        <taxon>Actinomycetes</taxon>
        <taxon>Kitasatosporales</taxon>
        <taxon>Streptomycetaceae</taxon>
        <taxon>Streptomyces</taxon>
    </lineage>
</organism>
<sequence length="430" mass="45421">MTQRGRHRRRRRGRALRGFLAGTALALTAAATMISASQATVSDTPGELKQVEVTSALRMTEDLVPRASLDRLAAGMGRPVGVSDVLASGDRLLRDRAECPAAELAGLPVEPEPATAYCWDAADTSGWRPGAVTTSGDADEDGVWGTNRVILSGWSHAGGLAKVAFVDANDPGRLTYSWVLLAVPVDGGNDIRPLGSQLSGMVWYQDKLLVTAGAGDGAALYVFDMNRVQRATVDGDAVGRVAGGWSAHGARFVLPAIGTYRLGAGSPRPDTISLDRSTVPDSLVAAASGRPDASGKRGGARLWRYAFSSLPDRGGLLAADTFGRVAPTEAYRTGVKNLRGVLSRDDTWYVSQSPAPDHTHGTLWRQNTDGTSAAECDSSDDHACWSASPQSLSYWSATGEVWSQSGHTLFALPLASVDRAAKKQWSEDAS</sequence>
<reference evidence="2 3" key="1">
    <citation type="submission" date="2020-08" db="EMBL/GenBank/DDBJ databases">
        <title>A novel species.</title>
        <authorList>
            <person name="Gao J."/>
        </authorList>
    </citation>
    <scope>NUCLEOTIDE SEQUENCE [LARGE SCALE GENOMIC DNA]</scope>
    <source>
        <strain evidence="2 3">CRXT-G-22</strain>
    </source>
</reference>
<keyword evidence="1" id="KW-0732">Signal</keyword>
<dbReference type="KEGG" id="sroi:IAG44_08540"/>
<evidence type="ECO:0008006" key="4">
    <source>
        <dbReference type="Google" id="ProtNLM"/>
    </source>
</evidence>
<dbReference type="EMBL" id="CP060828">
    <property type="protein sequence ID" value="QNP69484.1"/>
    <property type="molecule type" value="Genomic_DNA"/>
</dbReference>
<dbReference type="AlphaFoldDB" id="A0A7H0I9L8"/>
<feature type="chain" id="PRO_5038372376" description="Secreted protein" evidence="1">
    <location>
        <begin position="27"/>
        <end position="430"/>
    </location>
</feature>